<dbReference type="Gene3D" id="3.40.1190.10">
    <property type="entry name" value="Mur-like, catalytic domain"/>
    <property type="match status" value="1"/>
</dbReference>
<dbReference type="InterPro" id="IPR018109">
    <property type="entry name" value="Folylpolyglutamate_synth_CS"/>
</dbReference>
<dbReference type="Pfam" id="PF02875">
    <property type="entry name" value="Mur_ligase_C"/>
    <property type="match status" value="1"/>
</dbReference>
<keyword evidence="3 10" id="KW-0436">Ligase</keyword>
<dbReference type="InterPro" id="IPR036565">
    <property type="entry name" value="Mur-like_cat_sf"/>
</dbReference>
<evidence type="ECO:0000313" key="13">
    <source>
        <dbReference type="EMBL" id="QYN52697.1"/>
    </source>
</evidence>
<accession>A0ABX8WA81</accession>
<dbReference type="PROSITE" id="PS01012">
    <property type="entry name" value="FOLYLPOLYGLU_SYNT_2"/>
    <property type="match status" value="1"/>
</dbReference>
<name>A0ABX8WA81_9LACO</name>
<dbReference type="EC" id="6.3.2.17" evidence="2"/>
<dbReference type="EMBL" id="CP048268">
    <property type="protein sequence ID" value="QYN52697.1"/>
    <property type="molecule type" value="Genomic_DNA"/>
</dbReference>
<dbReference type="InterPro" id="IPR036615">
    <property type="entry name" value="Mur_ligase_C_dom_sf"/>
</dbReference>
<dbReference type="RefSeq" id="WP_220221069.1">
    <property type="nucleotide sequence ID" value="NZ_CP048268.1"/>
</dbReference>
<gene>
    <name evidence="13" type="ORF">GYM71_04435</name>
</gene>
<dbReference type="InterPro" id="IPR004101">
    <property type="entry name" value="Mur_ligase_C"/>
</dbReference>
<evidence type="ECO:0000259" key="12">
    <source>
        <dbReference type="Pfam" id="PF08245"/>
    </source>
</evidence>
<organism evidence="13 14">
    <name type="scientific">Lactobacillus panisapium</name>
    <dbReference type="NCBI Taxonomy" id="2012495"/>
    <lineage>
        <taxon>Bacteria</taxon>
        <taxon>Bacillati</taxon>
        <taxon>Bacillota</taxon>
        <taxon>Bacilli</taxon>
        <taxon>Lactobacillales</taxon>
        <taxon>Lactobacillaceae</taxon>
        <taxon>Lactobacillus</taxon>
    </lineage>
</organism>
<keyword evidence="5 10" id="KW-0547">Nucleotide-binding</keyword>
<dbReference type="PROSITE" id="PS01011">
    <property type="entry name" value="FOLYLPOLYGLU_SYNT_1"/>
    <property type="match status" value="1"/>
</dbReference>
<evidence type="ECO:0000256" key="7">
    <source>
        <dbReference type="ARBA" id="ARBA00022842"/>
    </source>
</evidence>
<evidence type="ECO:0000256" key="1">
    <source>
        <dbReference type="ARBA" id="ARBA00008276"/>
    </source>
</evidence>
<dbReference type="Gene3D" id="3.90.190.20">
    <property type="entry name" value="Mur ligase, C-terminal domain"/>
    <property type="match status" value="1"/>
</dbReference>
<proteinExistence type="inferred from homology"/>
<dbReference type="PANTHER" id="PTHR11136:SF0">
    <property type="entry name" value="DIHYDROFOLATE SYNTHETASE-RELATED"/>
    <property type="match status" value="1"/>
</dbReference>
<feature type="domain" description="Mur ligase central" evidence="12">
    <location>
        <begin position="47"/>
        <end position="248"/>
    </location>
</feature>
<dbReference type="SUPFAM" id="SSF53244">
    <property type="entry name" value="MurD-like peptide ligases, peptide-binding domain"/>
    <property type="match status" value="1"/>
</dbReference>
<comment type="similarity">
    <text evidence="1 10">Belongs to the folylpolyglutamate synthase family.</text>
</comment>
<keyword evidence="4" id="KW-0479">Metal-binding</keyword>
<dbReference type="Pfam" id="PF08245">
    <property type="entry name" value="Mur_ligase_M"/>
    <property type="match status" value="1"/>
</dbReference>
<dbReference type="InterPro" id="IPR001645">
    <property type="entry name" value="Folylpolyglutamate_synth"/>
</dbReference>
<keyword evidence="14" id="KW-1185">Reference proteome</keyword>
<sequence>MNFTNTQDVISYLYSLPKFHEKADLSYIKRTLAALHNPQDKVKTVHVTGTNGKGSTCYYLSNLLQKAGQKTGLFVSPYVFEFNERIQLNGQNISDDRLIDLANQIEKVLSKIRQTEPDFALATFEYEVAMAFLYFAQEKCDFAVIEVGIGGEHDKTNVITPEVSIITTVGLDHEQIIGPTLEDIAREKSGIIKKNRPVVLGNIPEEVLQIILAKANDENAPVKLWNKNFRMETEQNKDMIYRDGNSTLSFTARPRVEGIDISVAVRAFKLFNLKLTDLQIERAINETVIPGRYQILATKPLIILDGAHNIQAMKNLLTFAHEQQQKRHGTIRILIMMMKDKDLTEVFALFKPTDRVMLTTIDYPRAAKEADFPPEVRGKYEYHSDWQKTYTQMRQASQANDILLVTGSFYLVGNILQMEEKNEDRKQH</sequence>
<feature type="domain" description="Mur ligase C-terminal" evidence="11">
    <location>
        <begin position="291"/>
        <end position="409"/>
    </location>
</feature>
<protein>
    <recommendedName>
        <fullName evidence="2">tetrahydrofolate synthase</fullName>
        <ecNumber evidence="2">6.3.2.17</ecNumber>
    </recommendedName>
    <alternativeName>
        <fullName evidence="8">Tetrahydrofolylpolyglutamate synthase</fullName>
    </alternativeName>
</protein>
<dbReference type="NCBIfam" id="TIGR01499">
    <property type="entry name" value="folC"/>
    <property type="match status" value="1"/>
</dbReference>
<dbReference type="PIRSF" id="PIRSF001563">
    <property type="entry name" value="Folylpolyglu_synth"/>
    <property type="match status" value="1"/>
</dbReference>
<evidence type="ECO:0000313" key="14">
    <source>
        <dbReference type="Proteomes" id="UP000826550"/>
    </source>
</evidence>
<evidence type="ECO:0000256" key="6">
    <source>
        <dbReference type="ARBA" id="ARBA00022840"/>
    </source>
</evidence>
<evidence type="ECO:0000256" key="5">
    <source>
        <dbReference type="ARBA" id="ARBA00022741"/>
    </source>
</evidence>
<evidence type="ECO:0000256" key="9">
    <source>
        <dbReference type="ARBA" id="ARBA00047493"/>
    </source>
</evidence>
<dbReference type="InterPro" id="IPR013221">
    <property type="entry name" value="Mur_ligase_cen"/>
</dbReference>
<keyword evidence="6 10" id="KW-0067">ATP-binding</keyword>
<reference evidence="13 14" key="1">
    <citation type="submission" date="2020-01" db="EMBL/GenBank/DDBJ databases">
        <title>Vast differences in strain-level diversity in the gut microbiota of two closely related honey bee species.</title>
        <authorList>
            <person name="Ellegaard K.M."/>
            <person name="Suenami S."/>
            <person name="Miyazaki R."/>
            <person name="Engel P."/>
        </authorList>
    </citation>
    <scope>NUCLEOTIDE SEQUENCE [LARGE SCALE GENOMIC DNA]</scope>
    <source>
        <strain evidence="13 14">ESL0416</strain>
    </source>
</reference>
<keyword evidence="7" id="KW-0460">Magnesium</keyword>
<dbReference type="Proteomes" id="UP000826550">
    <property type="component" value="Chromosome"/>
</dbReference>
<evidence type="ECO:0000256" key="3">
    <source>
        <dbReference type="ARBA" id="ARBA00022598"/>
    </source>
</evidence>
<evidence type="ECO:0000259" key="11">
    <source>
        <dbReference type="Pfam" id="PF02875"/>
    </source>
</evidence>
<evidence type="ECO:0000256" key="8">
    <source>
        <dbReference type="ARBA" id="ARBA00030592"/>
    </source>
</evidence>
<comment type="catalytic activity">
    <reaction evidence="9">
        <text>(6S)-5,6,7,8-tetrahydrofolyl-(gamma-L-Glu)(n) + L-glutamate + ATP = (6S)-5,6,7,8-tetrahydrofolyl-(gamma-L-Glu)(n+1) + ADP + phosphate + H(+)</text>
        <dbReference type="Rhea" id="RHEA:10580"/>
        <dbReference type="Rhea" id="RHEA-COMP:14738"/>
        <dbReference type="Rhea" id="RHEA-COMP:14740"/>
        <dbReference type="ChEBI" id="CHEBI:15378"/>
        <dbReference type="ChEBI" id="CHEBI:29985"/>
        <dbReference type="ChEBI" id="CHEBI:30616"/>
        <dbReference type="ChEBI" id="CHEBI:43474"/>
        <dbReference type="ChEBI" id="CHEBI:141005"/>
        <dbReference type="ChEBI" id="CHEBI:456216"/>
        <dbReference type="EC" id="6.3.2.17"/>
    </reaction>
</comment>
<evidence type="ECO:0000256" key="2">
    <source>
        <dbReference type="ARBA" id="ARBA00013025"/>
    </source>
</evidence>
<dbReference type="SUPFAM" id="SSF53623">
    <property type="entry name" value="MurD-like peptide ligases, catalytic domain"/>
    <property type="match status" value="1"/>
</dbReference>
<evidence type="ECO:0000256" key="10">
    <source>
        <dbReference type="PIRNR" id="PIRNR001563"/>
    </source>
</evidence>
<dbReference type="PANTHER" id="PTHR11136">
    <property type="entry name" value="FOLYLPOLYGLUTAMATE SYNTHASE-RELATED"/>
    <property type="match status" value="1"/>
</dbReference>
<evidence type="ECO:0000256" key="4">
    <source>
        <dbReference type="ARBA" id="ARBA00022723"/>
    </source>
</evidence>